<dbReference type="SMART" id="SM00642">
    <property type="entry name" value="Aamy"/>
    <property type="match status" value="1"/>
</dbReference>
<dbReference type="InterPro" id="IPR017853">
    <property type="entry name" value="GH"/>
</dbReference>
<feature type="domain" description="Glycosyl hydrolase family 13 catalytic" evidence="1">
    <location>
        <begin position="274"/>
        <end position="655"/>
    </location>
</feature>
<dbReference type="GO" id="GO:0004556">
    <property type="term" value="F:alpha-amylase activity"/>
    <property type="evidence" value="ECO:0007669"/>
    <property type="project" value="TreeGrafter"/>
</dbReference>
<protein>
    <submittedName>
        <fullName evidence="2">Unannotated protein</fullName>
    </submittedName>
</protein>
<proteinExistence type="predicted"/>
<gene>
    <name evidence="2" type="ORF">UFOPK3820_00340</name>
</gene>
<dbReference type="EMBL" id="CAESAB010000008">
    <property type="protein sequence ID" value="CAB4332944.1"/>
    <property type="molecule type" value="Genomic_DNA"/>
</dbReference>
<dbReference type="PANTHER" id="PTHR10357">
    <property type="entry name" value="ALPHA-AMYLASE FAMILY MEMBER"/>
    <property type="match status" value="1"/>
</dbReference>
<accession>A0A6J5YS12</accession>
<dbReference type="PANTHER" id="PTHR10357:SF179">
    <property type="entry name" value="NEUTRAL AND BASIC AMINO ACID TRANSPORT PROTEIN RBAT"/>
    <property type="match status" value="1"/>
</dbReference>
<dbReference type="AlphaFoldDB" id="A0A6J5YS12"/>
<dbReference type="GO" id="GO:0009313">
    <property type="term" value="P:oligosaccharide catabolic process"/>
    <property type="evidence" value="ECO:0007669"/>
    <property type="project" value="TreeGrafter"/>
</dbReference>
<name>A0A6J5YS12_9ZZZZ</name>
<sequence>MKLISPHSNHWLEIDAESGLLIQIGKTNSGAEPVKSVSTKIRLVVGGQERRAATGGLEYFDTQILSKVAMVSEPVSVLHQSWSGFKVPVDIQGVKGFLLYKFNNSGPAISMALELLQANVVVRDTFAELIFELEDGTWKVNLPGNGLRADVELGSLTEEVGVSPLGGLRGSAALIHISSVAQSLILWPDNQIEIPELLFSSQGKNTAALSIRSKFGSDLSLVDTIEIPLLSLDTTFHRFAEFSDVFATWLQSWGISSPANPPEWVGEAMIFEAQIGFSVFSEVNQYSPYPQVRNLIDDLDRISQLGFSCIQLMPKQPYPSYNVHDYADIGISYGDVVEIKELIQKAHAKGIKVIFDVLLHGVLDKEIIKIAADAVRSGPYMARLKGATSDSFSSDVKDWTNYEIAWSRHILDFEPYWYEGSPAKTALESEHPDWFYRDSSNEIIGVYTKAFDARNPEWQKYFTDSMFHLLTELDIDGFRFDAPTYNDFYNWAPWARARASASALACTELFEKMRPIFKGRKRDFLFYTEPSGLCLRKSMDLNYNYDEQWLVTSLGSPDSQKNWGIRSAKDLARWVKDRDSLLPAGSMTAHHIDSHDTFWWPSWGKKWRREQFDIQTVQLLTLIFATLPGPFMMFIGGEKGIEELLPHLARLKHERVWNEGIANWWCDEKTPADLFGLTRTLGKESLTVLVNMGSTEITVKPDFNTEKISTLFTVGESTQLGKDISVPGRSGIVFSHGGE</sequence>
<dbReference type="SUPFAM" id="SSF51445">
    <property type="entry name" value="(Trans)glycosidases"/>
    <property type="match status" value="1"/>
</dbReference>
<dbReference type="Pfam" id="PF00128">
    <property type="entry name" value="Alpha-amylase"/>
    <property type="match status" value="1"/>
</dbReference>
<organism evidence="2">
    <name type="scientific">freshwater metagenome</name>
    <dbReference type="NCBI Taxonomy" id="449393"/>
    <lineage>
        <taxon>unclassified sequences</taxon>
        <taxon>metagenomes</taxon>
        <taxon>ecological metagenomes</taxon>
    </lineage>
</organism>
<evidence type="ECO:0000259" key="1">
    <source>
        <dbReference type="SMART" id="SM00642"/>
    </source>
</evidence>
<dbReference type="Gene3D" id="3.20.20.80">
    <property type="entry name" value="Glycosidases"/>
    <property type="match status" value="1"/>
</dbReference>
<reference evidence="2" key="1">
    <citation type="submission" date="2020-05" db="EMBL/GenBank/DDBJ databases">
        <authorList>
            <person name="Chiriac C."/>
            <person name="Salcher M."/>
            <person name="Ghai R."/>
            <person name="Kavagutti S V."/>
        </authorList>
    </citation>
    <scope>NUCLEOTIDE SEQUENCE</scope>
</reference>
<evidence type="ECO:0000313" key="2">
    <source>
        <dbReference type="EMBL" id="CAB4332944.1"/>
    </source>
</evidence>
<dbReference type="InterPro" id="IPR006047">
    <property type="entry name" value="GH13_cat_dom"/>
</dbReference>